<feature type="transmembrane region" description="Helical" evidence="4">
    <location>
        <begin position="162"/>
        <end position="180"/>
    </location>
</feature>
<evidence type="ECO:0000259" key="5">
    <source>
        <dbReference type="PROSITE" id="PS50850"/>
    </source>
</evidence>
<feature type="transmembrane region" description="Helical" evidence="4">
    <location>
        <begin position="245"/>
        <end position="266"/>
    </location>
</feature>
<dbReference type="InterPro" id="IPR052952">
    <property type="entry name" value="MFS-Transporter"/>
</dbReference>
<feature type="transmembrane region" description="Helical" evidence="4">
    <location>
        <begin position="273"/>
        <end position="297"/>
    </location>
</feature>
<protein>
    <submittedName>
        <fullName evidence="6">MFS transporter</fullName>
    </submittedName>
</protein>
<feature type="transmembrane region" description="Helical" evidence="4">
    <location>
        <begin position="303"/>
        <end position="326"/>
    </location>
</feature>
<dbReference type="SUPFAM" id="SSF103473">
    <property type="entry name" value="MFS general substrate transporter"/>
    <property type="match status" value="1"/>
</dbReference>
<dbReference type="InterPro" id="IPR020846">
    <property type="entry name" value="MFS_dom"/>
</dbReference>
<feature type="transmembrane region" description="Helical" evidence="4">
    <location>
        <begin position="44"/>
        <end position="66"/>
    </location>
</feature>
<dbReference type="GO" id="GO:0022857">
    <property type="term" value="F:transmembrane transporter activity"/>
    <property type="evidence" value="ECO:0007669"/>
    <property type="project" value="InterPro"/>
</dbReference>
<dbReference type="Proteomes" id="UP000321548">
    <property type="component" value="Unassembled WGS sequence"/>
</dbReference>
<feature type="domain" description="Major facilitator superfamily (MFS) profile" evidence="5">
    <location>
        <begin position="2"/>
        <end position="395"/>
    </location>
</feature>
<evidence type="ECO:0000313" key="6">
    <source>
        <dbReference type="EMBL" id="TXL64671.1"/>
    </source>
</evidence>
<dbReference type="OrthoDB" id="8724598at2"/>
<dbReference type="InterPro" id="IPR011701">
    <property type="entry name" value="MFS"/>
</dbReference>
<organism evidence="6 7">
    <name type="scientific">Zeimonas arvi</name>
    <dbReference type="NCBI Taxonomy" id="2498847"/>
    <lineage>
        <taxon>Bacteria</taxon>
        <taxon>Pseudomonadati</taxon>
        <taxon>Pseudomonadota</taxon>
        <taxon>Betaproteobacteria</taxon>
        <taxon>Burkholderiales</taxon>
        <taxon>Burkholderiaceae</taxon>
        <taxon>Zeimonas</taxon>
    </lineage>
</organism>
<dbReference type="PROSITE" id="PS50850">
    <property type="entry name" value="MFS"/>
    <property type="match status" value="1"/>
</dbReference>
<dbReference type="RefSeq" id="WP_147704920.1">
    <property type="nucleotide sequence ID" value="NZ_VDUY01000005.1"/>
</dbReference>
<gene>
    <name evidence="6" type="ORF">FHP08_13065</name>
</gene>
<comment type="caution">
    <text evidence="6">The sequence shown here is derived from an EMBL/GenBank/DDBJ whole genome shotgun (WGS) entry which is preliminary data.</text>
</comment>
<keyword evidence="3 4" id="KW-0472">Membrane</keyword>
<dbReference type="PANTHER" id="PTHR23527">
    <property type="entry name" value="BLL3282 PROTEIN"/>
    <property type="match status" value="1"/>
</dbReference>
<proteinExistence type="predicted"/>
<sequence length="396" mass="39720">MTHPAAALASTLAIQTLASLVATAPSVLAPVVAPSLGFGAERVGLFVGLTYLTAMLSGLASGAWVARFGAVRVSQAAMLACALATLAALAGSLLPLALAALALGTGYGIINPAASTLLARHAPAARRGLFFSIKQTGVPLGVASAGLLMPLGLHALGWRPSVVLAGAACAALALALRPLVAKLDPPRAAAGDPPASRSWRAGLATVIRDPALRTLSLASFAFAFTQLCFTTFLVSYLHLELGQPLSTAAAVLAGSQLVSTASRIGWGHVADRWVAPGILLGALGLAMALACAGLALLGESAGIGLIVAAAVCCAATVMGWNGVFFAELARQSSRADMATLAGASQFVTFFGSMSGPVIFAELIRNGGSYGGAYLMLGVLPALAGAAMLRAARRDRA</sequence>
<keyword evidence="7" id="KW-1185">Reference proteome</keyword>
<feature type="transmembrane region" description="Helical" evidence="4">
    <location>
        <begin position="217"/>
        <end position="239"/>
    </location>
</feature>
<keyword evidence="1 4" id="KW-0812">Transmembrane</keyword>
<feature type="transmembrane region" description="Helical" evidence="4">
    <location>
        <begin position="338"/>
        <end position="359"/>
    </location>
</feature>
<evidence type="ECO:0000256" key="1">
    <source>
        <dbReference type="ARBA" id="ARBA00022692"/>
    </source>
</evidence>
<reference evidence="6 7" key="1">
    <citation type="submission" date="2019-06" db="EMBL/GenBank/DDBJ databases">
        <title>Quisquiliibacterium sp. nov., isolated from a maize field.</title>
        <authorList>
            <person name="Lin S.-Y."/>
            <person name="Tsai C.-F."/>
            <person name="Young C.-C."/>
        </authorList>
    </citation>
    <scope>NUCLEOTIDE SEQUENCE [LARGE SCALE GENOMIC DNA]</scope>
    <source>
        <strain evidence="6 7">CC-CFT501</strain>
    </source>
</reference>
<evidence type="ECO:0000256" key="3">
    <source>
        <dbReference type="ARBA" id="ARBA00023136"/>
    </source>
</evidence>
<dbReference type="PANTHER" id="PTHR23527:SF1">
    <property type="entry name" value="BLL3282 PROTEIN"/>
    <property type="match status" value="1"/>
</dbReference>
<feature type="transmembrane region" description="Helical" evidence="4">
    <location>
        <begin position="73"/>
        <end position="90"/>
    </location>
</feature>
<feature type="transmembrane region" description="Helical" evidence="4">
    <location>
        <begin position="371"/>
        <end position="391"/>
    </location>
</feature>
<dbReference type="Gene3D" id="1.20.1250.20">
    <property type="entry name" value="MFS general substrate transporter like domains"/>
    <property type="match status" value="2"/>
</dbReference>
<dbReference type="InterPro" id="IPR036259">
    <property type="entry name" value="MFS_trans_sf"/>
</dbReference>
<evidence type="ECO:0000256" key="2">
    <source>
        <dbReference type="ARBA" id="ARBA00022989"/>
    </source>
</evidence>
<evidence type="ECO:0000256" key="4">
    <source>
        <dbReference type="SAM" id="Phobius"/>
    </source>
</evidence>
<dbReference type="AlphaFoldDB" id="A0A5C8NU36"/>
<dbReference type="Pfam" id="PF07690">
    <property type="entry name" value="MFS_1"/>
    <property type="match status" value="1"/>
</dbReference>
<name>A0A5C8NU36_9BURK</name>
<accession>A0A5C8NU36</accession>
<dbReference type="EMBL" id="VDUY01000005">
    <property type="protein sequence ID" value="TXL64671.1"/>
    <property type="molecule type" value="Genomic_DNA"/>
</dbReference>
<keyword evidence="2 4" id="KW-1133">Transmembrane helix</keyword>
<evidence type="ECO:0000313" key="7">
    <source>
        <dbReference type="Proteomes" id="UP000321548"/>
    </source>
</evidence>